<keyword evidence="4" id="KW-1003">Cell membrane</keyword>
<dbReference type="InterPro" id="IPR004358">
    <property type="entry name" value="Sig_transdc_His_kin-like_C"/>
</dbReference>
<dbReference type="EMBL" id="BAABJP010000007">
    <property type="protein sequence ID" value="GAA5150936.1"/>
    <property type="molecule type" value="Genomic_DNA"/>
</dbReference>
<evidence type="ECO:0000256" key="14">
    <source>
        <dbReference type="ARBA" id="ARBA00035305"/>
    </source>
</evidence>
<feature type="compositionally biased region" description="Low complexity" evidence="15">
    <location>
        <begin position="520"/>
        <end position="531"/>
    </location>
</feature>
<dbReference type="CDD" id="cd06225">
    <property type="entry name" value="HAMP"/>
    <property type="match status" value="1"/>
</dbReference>
<accession>A0ABP9PVH7</accession>
<name>A0ABP9PVH7_9PSEU</name>
<dbReference type="Gene3D" id="6.10.340.10">
    <property type="match status" value="1"/>
</dbReference>
<dbReference type="GO" id="GO:0016301">
    <property type="term" value="F:kinase activity"/>
    <property type="evidence" value="ECO:0007669"/>
    <property type="project" value="UniProtKB-KW"/>
</dbReference>
<evidence type="ECO:0000256" key="15">
    <source>
        <dbReference type="SAM" id="MobiDB-lite"/>
    </source>
</evidence>
<keyword evidence="13 16" id="KW-0472">Membrane</keyword>
<dbReference type="InterPro" id="IPR003594">
    <property type="entry name" value="HATPase_dom"/>
</dbReference>
<keyword evidence="10" id="KW-0067">ATP-binding</keyword>
<protein>
    <recommendedName>
        <fullName evidence="14">Sensor histidine kinase MtrB</fullName>
        <ecNumber evidence="3">2.7.13.3</ecNumber>
    </recommendedName>
</protein>
<dbReference type="RefSeq" id="WP_185064369.1">
    <property type="nucleotide sequence ID" value="NZ_BAABJP010000007.1"/>
</dbReference>
<dbReference type="Pfam" id="PF00512">
    <property type="entry name" value="HisKA"/>
    <property type="match status" value="1"/>
</dbReference>
<evidence type="ECO:0000259" key="18">
    <source>
        <dbReference type="PROSITE" id="PS50885"/>
    </source>
</evidence>
<keyword evidence="6" id="KW-0808">Transferase</keyword>
<dbReference type="SUPFAM" id="SSF55874">
    <property type="entry name" value="ATPase domain of HSP90 chaperone/DNA topoisomerase II/histidine kinase"/>
    <property type="match status" value="1"/>
</dbReference>
<keyword evidence="7 16" id="KW-0812">Transmembrane</keyword>
<evidence type="ECO:0000313" key="19">
    <source>
        <dbReference type="EMBL" id="GAA5150936.1"/>
    </source>
</evidence>
<dbReference type="Gene3D" id="3.30.565.10">
    <property type="entry name" value="Histidine kinase-like ATPase, C-terminal domain"/>
    <property type="match status" value="1"/>
</dbReference>
<dbReference type="InterPro" id="IPR047669">
    <property type="entry name" value="MtrAB_MtrB"/>
</dbReference>
<feature type="domain" description="HAMP" evidence="18">
    <location>
        <begin position="229"/>
        <end position="281"/>
    </location>
</feature>
<dbReference type="NCBIfam" id="NF040691">
    <property type="entry name" value="MtrAB_MtrB"/>
    <property type="match status" value="1"/>
</dbReference>
<feature type="region of interest" description="Disordered" evidence="15">
    <location>
        <begin position="519"/>
        <end position="567"/>
    </location>
</feature>
<evidence type="ECO:0000313" key="20">
    <source>
        <dbReference type="Proteomes" id="UP001428817"/>
    </source>
</evidence>
<evidence type="ECO:0000256" key="12">
    <source>
        <dbReference type="ARBA" id="ARBA00023012"/>
    </source>
</evidence>
<dbReference type="SUPFAM" id="SSF47384">
    <property type="entry name" value="Homodimeric domain of signal transducing histidine kinase"/>
    <property type="match status" value="1"/>
</dbReference>
<dbReference type="SMART" id="SM00304">
    <property type="entry name" value="HAMP"/>
    <property type="match status" value="1"/>
</dbReference>
<sequence length="567" mass="61524">MRTSRSVSSSLRALRDIVADVLTIFGVAWRRSLQLRVTASTLALCTGVIIVLGLVLQTQIADRLVQSKLTAAKNQMESAAAVLEREMSAVNPDDESVLGTLNKALDRLSVVTLTDQPRNQNVGDFRAVLTTGDDEERSQATVGDLNAIPPDLRATVASGVLARKFQAVDGVPAVIYGQPIRTAGRDLQFYLVFSLSSEERTLGLVQSTLIVGGLVLLLLLAAVASLVTRQVVRPVQQAAEVAERFADGHLEERMPVKGDDEVARLAESYNEMASSIQAQIRQLEEFGALQRRFTSDVSHELRTPLTTVRMAADVLHASREQFPEGLARSTELLVDELDRFEALLADLLEISRLDAGMADLSAERAELRPVVLNAVEAVRGLAEENATRLELDVPAGVVAEMDPRRVERIVRNLVANALDHGEGRPVQIRLAEDEHSVAVLVRDHGLGLRPGEAGLVFNRFWRADSSRQRRSGGTGLGLSISLEDARLHGGWLQAWGEPGRGAAFRLTLPKVAGQVLAGSPLPLVPTEEPLETPAPKPPPEDQPDGRPDDLDDDLDQAVEPARTGEQR</sequence>
<dbReference type="Proteomes" id="UP001428817">
    <property type="component" value="Unassembled WGS sequence"/>
</dbReference>
<evidence type="ECO:0000256" key="7">
    <source>
        <dbReference type="ARBA" id="ARBA00022692"/>
    </source>
</evidence>
<evidence type="ECO:0000256" key="5">
    <source>
        <dbReference type="ARBA" id="ARBA00022553"/>
    </source>
</evidence>
<dbReference type="PRINTS" id="PR00344">
    <property type="entry name" value="BCTRLSENSOR"/>
</dbReference>
<evidence type="ECO:0000256" key="4">
    <source>
        <dbReference type="ARBA" id="ARBA00022475"/>
    </source>
</evidence>
<keyword evidence="9 19" id="KW-0418">Kinase</keyword>
<evidence type="ECO:0000256" key="6">
    <source>
        <dbReference type="ARBA" id="ARBA00022679"/>
    </source>
</evidence>
<dbReference type="PANTHER" id="PTHR43547:SF2">
    <property type="entry name" value="HYBRID SIGNAL TRANSDUCTION HISTIDINE KINASE C"/>
    <property type="match status" value="1"/>
</dbReference>
<evidence type="ECO:0000256" key="16">
    <source>
        <dbReference type="SAM" id="Phobius"/>
    </source>
</evidence>
<dbReference type="PROSITE" id="PS50109">
    <property type="entry name" value="HIS_KIN"/>
    <property type="match status" value="1"/>
</dbReference>
<evidence type="ECO:0000256" key="13">
    <source>
        <dbReference type="ARBA" id="ARBA00023136"/>
    </source>
</evidence>
<keyword evidence="11 16" id="KW-1133">Transmembrane helix</keyword>
<reference evidence="20" key="1">
    <citation type="journal article" date="2019" name="Int. J. Syst. Evol. Microbiol.">
        <title>The Global Catalogue of Microorganisms (GCM) 10K type strain sequencing project: providing services to taxonomists for standard genome sequencing and annotation.</title>
        <authorList>
            <consortium name="The Broad Institute Genomics Platform"/>
            <consortium name="The Broad Institute Genome Sequencing Center for Infectious Disease"/>
            <person name="Wu L."/>
            <person name="Ma J."/>
        </authorList>
    </citation>
    <scope>NUCLEOTIDE SEQUENCE [LARGE SCALE GENOMIC DNA]</scope>
    <source>
        <strain evidence="20">JCM 18303</strain>
    </source>
</reference>
<dbReference type="InterPro" id="IPR005467">
    <property type="entry name" value="His_kinase_dom"/>
</dbReference>
<dbReference type="Pfam" id="PF02518">
    <property type="entry name" value="HATPase_c"/>
    <property type="match status" value="1"/>
</dbReference>
<dbReference type="Gene3D" id="1.10.287.130">
    <property type="match status" value="1"/>
</dbReference>
<keyword evidence="5" id="KW-0597">Phosphoprotein</keyword>
<evidence type="ECO:0000256" key="11">
    <source>
        <dbReference type="ARBA" id="ARBA00022989"/>
    </source>
</evidence>
<evidence type="ECO:0000256" key="3">
    <source>
        <dbReference type="ARBA" id="ARBA00012438"/>
    </source>
</evidence>
<dbReference type="EC" id="2.7.13.3" evidence="3"/>
<dbReference type="Pfam" id="PF00672">
    <property type="entry name" value="HAMP"/>
    <property type="match status" value="1"/>
</dbReference>
<dbReference type="CDD" id="cd00075">
    <property type="entry name" value="HATPase"/>
    <property type="match status" value="1"/>
</dbReference>
<dbReference type="InterPro" id="IPR003661">
    <property type="entry name" value="HisK_dim/P_dom"/>
</dbReference>
<comment type="subcellular location">
    <subcellularLocation>
        <location evidence="2">Cell membrane</location>
        <topology evidence="2">Multi-pass membrane protein</topology>
    </subcellularLocation>
</comment>
<dbReference type="SMART" id="SM00388">
    <property type="entry name" value="HisKA"/>
    <property type="match status" value="1"/>
</dbReference>
<keyword evidence="8" id="KW-0547">Nucleotide-binding</keyword>
<comment type="caution">
    <text evidence="19">The sequence shown here is derived from an EMBL/GenBank/DDBJ whole genome shotgun (WGS) entry which is preliminary data.</text>
</comment>
<proteinExistence type="predicted"/>
<dbReference type="InterPro" id="IPR003660">
    <property type="entry name" value="HAMP_dom"/>
</dbReference>
<evidence type="ECO:0000256" key="9">
    <source>
        <dbReference type="ARBA" id="ARBA00022777"/>
    </source>
</evidence>
<keyword evidence="12" id="KW-0902">Two-component regulatory system</keyword>
<dbReference type="CDD" id="cd00082">
    <property type="entry name" value="HisKA"/>
    <property type="match status" value="1"/>
</dbReference>
<feature type="transmembrane region" description="Helical" evidence="16">
    <location>
        <begin position="204"/>
        <end position="227"/>
    </location>
</feature>
<organism evidence="19 20">
    <name type="scientific">Pseudonocardia eucalypti</name>
    <dbReference type="NCBI Taxonomy" id="648755"/>
    <lineage>
        <taxon>Bacteria</taxon>
        <taxon>Bacillati</taxon>
        <taxon>Actinomycetota</taxon>
        <taxon>Actinomycetes</taxon>
        <taxon>Pseudonocardiales</taxon>
        <taxon>Pseudonocardiaceae</taxon>
        <taxon>Pseudonocardia</taxon>
    </lineage>
</organism>
<evidence type="ECO:0000256" key="2">
    <source>
        <dbReference type="ARBA" id="ARBA00004651"/>
    </source>
</evidence>
<evidence type="ECO:0000259" key="17">
    <source>
        <dbReference type="PROSITE" id="PS50109"/>
    </source>
</evidence>
<comment type="catalytic activity">
    <reaction evidence="1">
        <text>ATP + protein L-histidine = ADP + protein N-phospho-L-histidine.</text>
        <dbReference type="EC" id="2.7.13.3"/>
    </reaction>
</comment>
<feature type="domain" description="Histidine kinase" evidence="17">
    <location>
        <begin position="296"/>
        <end position="512"/>
    </location>
</feature>
<dbReference type="SMART" id="SM00387">
    <property type="entry name" value="HATPase_c"/>
    <property type="match status" value="1"/>
</dbReference>
<dbReference type="InterPro" id="IPR036890">
    <property type="entry name" value="HATPase_C_sf"/>
</dbReference>
<feature type="transmembrane region" description="Helical" evidence="16">
    <location>
        <begin position="35"/>
        <end position="56"/>
    </location>
</feature>
<dbReference type="SUPFAM" id="SSF158472">
    <property type="entry name" value="HAMP domain-like"/>
    <property type="match status" value="1"/>
</dbReference>
<evidence type="ECO:0000256" key="8">
    <source>
        <dbReference type="ARBA" id="ARBA00022741"/>
    </source>
</evidence>
<keyword evidence="20" id="KW-1185">Reference proteome</keyword>
<evidence type="ECO:0000256" key="1">
    <source>
        <dbReference type="ARBA" id="ARBA00000085"/>
    </source>
</evidence>
<evidence type="ECO:0000256" key="10">
    <source>
        <dbReference type="ARBA" id="ARBA00022840"/>
    </source>
</evidence>
<gene>
    <name evidence="19" type="primary">mtrB</name>
    <name evidence="19" type="ORF">GCM10023321_17100</name>
</gene>
<dbReference type="InterPro" id="IPR036097">
    <property type="entry name" value="HisK_dim/P_sf"/>
</dbReference>
<dbReference type="PROSITE" id="PS50885">
    <property type="entry name" value="HAMP"/>
    <property type="match status" value="1"/>
</dbReference>
<dbReference type="PANTHER" id="PTHR43547">
    <property type="entry name" value="TWO-COMPONENT HISTIDINE KINASE"/>
    <property type="match status" value="1"/>
</dbReference>